<dbReference type="AlphaFoldDB" id="A0A0R1XJC3"/>
<evidence type="ECO:0000313" key="1">
    <source>
        <dbReference type="EMBL" id="KRM29605.1"/>
    </source>
</evidence>
<accession>A0A0R1XJC3</accession>
<name>A0A0R1XJC3_9LACO</name>
<comment type="caution">
    <text evidence="1">The sequence shown here is derived from an EMBL/GenBank/DDBJ whole genome shotgun (WGS) entry which is preliminary data.</text>
</comment>
<dbReference type="STRING" id="1423782.FD32_GL001362"/>
<sequence>MGKLQKIFISIAAVVCFVCGWGNLVSANSERPIRVVTGLNFYGEVAKQVAGQHGQVTSFI</sequence>
<gene>
    <name evidence="1" type="ORF">FD32_GL001362</name>
</gene>
<reference evidence="1 2" key="1">
    <citation type="journal article" date="2015" name="Genome Announc.">
        <title>Expanding the biotechnology potential of lactobacilli through comparative genomics of 213 strains and associated genera.</title>
        <authorList>
            <person name="Sun Z."/>
            <person name="Harris H.M."/>
            <person name="McCann A."/>
            <person name="Guo C."/>
            <person name="Argimon S."/>
            <person name="Zhang W."/>
            <person name="Yang X."/>
            <person name="Jeffery I.B."/>
            <person name="Cooney J.C."/>
            <person name="Kagawa T.F."/>
            <person name="Liu W."/>
            <person name="Song Y."/>
            <person name="Salvetti E."/>
            <person name="Wrobel A."/>
            <person name="Rasinkangas P."/>
            <person name="Parkhill J."/>
            <person name="Rea M.C."/>
            <person name="O'Sullivan O."/>
            <person name="Ritari J."/>
            <person name="Douillard F.P."/>
            <person name="Paul Ross R."/>
            <person name="Yang R."/>
            <person name="Briner A.E."/>
            <person name="Felis G.E."/>
            <person name="de Vos W.M."/>
            <person name="Barrangou R."/>
            <person name="Klaenhammer T.R."/>
            <person name="Caufield P.W."/>
            <person name="Cui Y."/>
            <person name="Zhang H."/>
            <person name="O'Toole P.W."/>
        </authorList>
    </citation>
    <scope>NUCLEOTIDE SEQUENCE [LARGE SCALE GENOMIC DNA]</scope>
    <source>
        <strain evidence="1 2">DSM 6035</strain>
    </source>
</reference>
<proteinExistence type="predicted"/>
<dbReference type="PATRIC" id="fig|1423782.4.peg.1420"/>
<dbReference type="Proteomes" id="UP000051412">
    <property type="component" value="Unassembled WGS sequence"/>
</dbReference>
<organism evidence="1 2">
    <name type="scientific">Limosilactobacillus panis DSM 6035</name>
    <dbReference type="NCBI Taxonomy" id="1423782"/>
    <lineage>
        <taxon>Bacteria</taxon>
        <taxon>Bacillati</taxon>
        <taxon>Bacillota</taxon>
        <taxon>Bacilli</taxon>
        <taxon>Lactobacillales</taxon>
        <taxon>Lactobacillaceae</taxon>
        <taxon>Limosilactobacillus</taxon>
    </lineage>
</organism>
<dbReference type="EMBL" id="AZGM01000022">
    <property type="protein sequence ID" value="KRM29605.1"/>
    <property type="molecule type" value="Genomic_DNA"/>
</dbReference>
<protein>
    <submittedName>
        <fullName evidence="1">Uncharacterized protein</fullName>
    </submittedName>
</protein>
<evidence type="ECO:0000313" key="2">
    <source>
        <dbReference type="Proteomes" id="UP000051412"/>
    </source>
</evidence>
<keyword evidence="2" id="KW-1185">Reference proteome</keyword>